<evidence type="ECO:0000313" key="7">
    <source>
        <dbReference type="Proteomes" id="UP000323439"/>
    </source>
</evidence>
<dbReference type="PANTHER" id="PTHR47506:SF1">
    <property type="entry name" value="HTH-TYPE TRANSCRIPTIONAL REGULATOR YJDC"/>
    <property type="match status" value="1"/>
</dbReference>
<evidence type="ECO:0000313" key="6">
    <source>
        <dbReference type="EMBL" id="SDA52871.1"/>
    </source>
</evidence>
<dbReference type="OrthoDB" id="136066at2157"/>
<dbReference type="SUPFAM" id="SSF46689">
    <property type="entry name" value="Homeodomain-like"/>
    <property type="match status" value="1"/>
</dbReference>
<keyword evidence="7" id="KW-1185">Reference proteome</keyword>
<proteinExistence type="predicted"/>
<dbReference type="InterPro" id="IPR036271">
    <property type="entry name" value="Tet_transcr_reg_TetR-rel_C_sf"/>
</dbReference>
<gene>
    <name evidence="6" type="ORF">SAMN02910315_01144</name>
</gene>
<dbReference type="PANTHER" id="PTHR47506">
    <property type="entry name" value="TRANSCRIPTIONAL REGULATORY PROTEIN"/>
    <property type="match status" value="1"/>
</dbReference>
<evidence type="ECO:0000256" key="4">
    <source>
        <dbReference type="PROSITE-ProRule" id="PRU00335"/>
    </source>
</evidence>
<feature type="domain" description="HTH tetR-type" evidence="5">
    <location>
        <begin position="6"/>
        <end position="66"/>
    </location>
</feature>
<dbReference type="RefSeq" id="WP_149731713.1">
    <property type="nucleotide sequence ID" value="NZ_FMXB01000007.1"/>
</dbReference>
<name>A0A1G5W435_9EURY</name>
<accession>A0A1G5W435</accession>
<keyword evidence="2 4" id="KW-0238">DNA-binding</keyword>
<sequence length="196" mass="22938">MKIEAGSTDEKIVDATFRILQKEGVEKTTTKKIAAEAGVNEVTIFRNFKNKKNLISVVKDYYLNIFIEMLENIFDFDEDEEMDDYLKNNFIERINLPEEKFSIVKIAMEEVREIPDKKLLISTITDAILNKLEEFFTMQREKGNIKDIDPRTIAITCFSITFQSVVLWKTYNNTLDFETEKYGDEFLNILYNGIKP</sequence>
<dbReference type="InterPro" id="IPR009057">
    <property type="entry name" value="Homeodomain-like_sf"/>
</dbReference>
<dbReference type="Pfam" id="PF00440">
    <property type="entry name" value="TetR_N"/>
    <property type="match status" value="1"/>
</dbReference>
<organism evidence="6 7">
    <name type="scientific">Methanobrevibacter millerae</name>
    <dbReference type="NCBI Taxonomy" id="230361"/>
    <lineage>
        <taxon>Archaea</taxon>
        <taxon>Methanobacteriati</taxon>
        <taxon>Methanobacteriota</taxon>
        <taxon>Methanomada group</taxon>
        <taxon>Methanobacteria</taxon>
        <taxon>Methanobacteriales</taxon>
        <taxon>Methanobacteriaceae</taxon>
        <taxon>Methanobrevibacter</taxon>
    </lineage>
</organism>
<dbReference type="InterPro" id="IPR001647">
    <property type="entry name" value="HTH_TetR"/>
</dbReference>
<keyword evidence="3" id="KW-0804">Transcription</keyword>
<dbReference type="AlphaFoldDB" id="A0A1G5W435"/>
<dbReference type="Proteomes" id="UP000323439">
    <property type="component" value="Unassembled WGS sequence"/>
</dbReference>
<keyword evidence="1" id="KW-0805">Transcription regulation</keyword>
<dbReference type="Gene3D" id="1.10.357.10">
    <property type="entry name" value="Tetracycline Repressor, domain 2"/>
    <property type="match status" value="1"/>
</dbReference>
<dbReference type="GO" id="GO:0003677">
    <property type="term" value="F:DNA binding"/>
    <property type="evidence" value="ECO:0007669"/>
    <property type="project" value="UniProtKB-UniRule"/>
</dbReference>
<reference evidence="6 7" key="1">
    <citation type="submission" date="2016-10" db="EMBL/GenBank/DDBJ databases">
        <authorList>
            <person name="Varghese N."/>
            <person name="Submissions S."/>
        </authorList>
    </citation>
    <scope>NUCLEOTIDE SEQUENCE [LARGE SCALE GENOMIC DNA]</scope>
    <source>
        <strain evidence="6 7">DSM 16643</strain>
    </source>
</reference>
<protein>
    <submittedName>
        <fullName evidence="6">Transcriptional regulator, TetR family</fullName>
    </submittedName>
</protein>
<evidence type="ECO:0000256" key="2">
    <source>
        <dbReference type="ARBA" id="ARBA00023125"/>
    </source>
</evidence>
<dbReference type="EMBL" id="FMXB01000007">
    <property type="protein sequence ID" value="SDA52871.1"/>
    <property type="molecule type" value="Genomic_DNA"/>
</dbReference>
<dbReference type="PROSITE" id="PS50977">
    <property type="entry name" value="HTH_TETR_2"/>
    <property type="match status" value="1"/>
</dbReference>
<feature type="DNA-binding region" description="H-T-H motif" evidence="4">
    <location>
        <begin position="29"/>
        <end position="48"/>
    </location>
</feature>
<evidence type="ECO:0000256" key="3">
    <source>
        <dbReference type="ARBA" id="ARBA00023163"/>
    </source>
</evidence>
<dbReference type="SUPFAM" id="SSF48498">
    <property type="entry name" value="Tetracyclin repressor-like, C-terminal domain"/>
    <property type="match status" value="1"/>
</dbReference>
<evidence type="ECO:0000259" key="5">
    <source>
        <dbReference type="PROSITE" id="PS50977"/>
    </source>
</evidence>
<evidence type="ECO:0000256" key="1">
    <source>
        <dbReference type="ARBA" id="ARBA00023015"/>
    </source>
</evidence>
<dbReference type="Gene3D" id="1.10.10.60">
    <property type="entry name" value="Homeodomain-like"/>
    <property type="match status" value="1"/>
</dbReference>
<dbReference type="PRINTS" id="PR00455">
    <property type="entry name" value="HTHTETR"/>
</dbReference>